<reference evidence="1 2" key="1">
    <citation type="submission" date="2019-06" db="EMBL/GenBank/DDBJ databases">
        <title>A chromosomal-level reference genome of Carpinus fangiana (Coryloideae, Betulaceae).</title>
        <authorList>
            <person name="Yang X."/>
            <person name="Wang Z."/>
            <person name="Zhang L."/>
            <person name="Hao G."/>
            <person name="Liu J."/>
            <person name="Yang Y."/>
        </authorList>
    </citation>
    <scope>NUCLEOTIDE SEQUENCE [LARGE SCALE GENOMIC DNA]</scope>
    <source>
        <strain evidence="1">Cfa_2016G</strain>
        <tissue evidence="1">Leaf</tissue>
    </source>
</reference>
<dbReference type="Proteomes" id="UP000327013">
    <property type="component" value="Chromosome 6"/>
</dbReference>
<gene>
    <name evidence="1" type="ORF">FH972_015018</name>
</gene>
<evidence type="ECO:0000313" key="2">
    <source>
        <dbReference type="Proteomes" id="UP000327013"/>
    </source>
</evidence>
<name>A0A5N6RBU2_9ROSI</name>
<protein>
    <submittedName>
        <fullName evidence="1">Uncharacterized protein</fullName>
    </submittedName>
</protein>
<dbReference type="EMBL" id="CM017326">
    <property type="protein sequence ID" value="KAE8076362.1"/>
    <property type="molecule type" value="Genomic_DNA"/>
</dbReference>
<accession>A0A5N6RBU2</accession>
<keyword evidence="2" id="KW-1185">Reference proteome</keyword>
<organism evidence="1 2">
    <name type="scientific">Carpinus fangiana</name>
    <dbReference type="NCBI Taxonomy" id="176857"/>
    <lineage>
        <taxon>Eukaryota</taxon>
        <taxon>Viridiplantae</taxon>
        <taxon>Streptophyta</taxon>
        <taxon>Embryophyta</taxon>
        <taxon>Tracheophyta</taxon>
        <taxon>Spermatophyta</taxon>
        <taxon>Magnoliopsida</taxon>
        <taxon>eudicotyledons</taxon>
        <taxon>Gunneridae</taxon>
        <taxon>Pentapetalae</taxon>
        <taxon>rosids</taxon>
        <taxon>fabids</taxon>
        <taxon>Fagales</taxon>
        <taxon>Betulaceae</taxon>
        <taxon>Carpinus</taxon>
    </lineage>
</organism>
<sequence>MGQKGGKLRREKKEKPLTCLLTIPIGTCYLSPPRKELRTCPHHYKRKLATCHLTITKGAR</sequence>
<evidence type="ECO:0000313" key="1">
    <source>
        <dbReference type="EMBL" id="KAE8076362.1"/>
    </source>
</evidence>
<dbReference type="AlphaFoldDB" id="A0A5N6RBU2"/>
<proteinExistence type="predicted"/>